<name>A0AAW0SZN5_SCYPA</name>
<feature type="domain" description="CCD97-like C-terminal" evidence="2">
    <location>
        <begin position="54"/>
        <end position="218"/>
    </location>
</feature>
<comment type="caution">
    <text evidence="3">The sequence shown here is derived from an EMBL/GenBank/DDBJ whole genome shotgun (WGS) entry which is preliminary data.</text>
</comment>
<feature type="region of interest" description="Disordered" evidence="1">
    <location>
        <begin position="125"/>
        <end position="169"/>
    </location>
</feature>
<organism evidence="3 4">
    <name type="scientific">Scylla paramamosain</name>
    <name type="common">Mud crab</name>
    <dbReference type="NCBI Taxonomy" id="85552"/>
    <lineage>
        <taxon>Eukaryota</taxon>
        <taxon>Metazoa</taxon>
        <taxon>Ecdysozoa</taxon>
        <taxon>Arthropoda</taxon>
        <taxon>Crustacea</taxon>
        <taxon>Multicrustacea</taxon>
        <taxon>Malacostraca</taxon>
        <taxon>Eumalacostraca</taxon>
        <taxon>Eucarida</taxon>
        <taxon>Decapoda</taxon>
        <taxon>Pleocyemata</taxon>
        <taxon>Brachyura</taxon>
        <taxon>Eubrachyura</taxon>
        <taxon>Portunoidea</taxon>
        <taxon>Portunidae</taxon>
        <taxon>Portuninae</taxon>
        <taxon>Scylla</taxon>
    </lineage>
</organism>
<dbReference type="Pfam" id="PF09747">
    <property type="entry name" value="CCD97-like_C"/>
    <property type="match status" value="1"/>
</dbReference>
<accession>A0AAW0SZN5</accession>
<feature type="region of interest" description="Disordered" evidence="1">
    <location>
        <begin position="212"/>
        <end position="233"/>
    </location>
</feature>
<reference evidence="3 4" key="1">
    <citation type="submission" date="2023-03" db="EMBL/GenBank/DDBJ databases">
        <title>High-quality genome of Scylla paramamosain provides insights in environmental adaptation.</title>
        <authorList>
            <person name="Zhang L."/>
        </authorList>
    </citation>
    <scope>NUCLEOTIDE SEQUENCE [LARGE SCALE GENOMIC DNA]</scope>
    <source>
        <strain evidence="3">LZ_2023a</strain>
        <tissue evidence="3">Muscle</tissue>
    </source>
</reference>
<feature type="compositionally biased region" description="Basic and acidic residues" evidence="1">
    <location>
        <begin position="221"/>
        <end position="233"/>
    </location>
</feature>
<proteinExistence type="predicted"/>
<feature type="compositionally biased region" description="Acidic residues" evidence="1">
    <location>
        <begin position="131"/>
        <end position="159"/>
    </location>
</feature>
<protein>
    <recommendedName>
        <fullName evidence="2">CCD97-like C-terminal domain-containing protein</fullName>
    </recommendedName>
</protein>
<dbReference type="Proteomes" id="UP001487740">
    <property type="component" value="Unassembled WGS sequence"/>
</dbReference>
<evidence type="ECO:0000259" key="2">
    <source>
        <dbReference type="Pfam" id="PF09747"/>
    </source>
</evidence>
<dbReference type="AlphaFoldDB" id="A0AAW0SZN5"/>
<keyword evidence="4" id="KW-1185">Reference proteome</keyword>
<dbReference type="PANTHER" id="PTHR31840:SF1">
    <property type="entry name" value="COILED-COIL DOMAIN-CONTAINING PROTEIN 97"/>
    <property type="match status" value="1"/>
</dbReference>
<evidence type="ECO:0000256" key="1">
    <source>
        <dbReference type="SAM" id="MobiDB-lite"/>
    </source>
</evidence>
<dbReference type="InterPro" id="IPR018613">
    <property type="entry name" value="Ccdc97-like"/>
</dbReference>
<evidence type="ECO:0000313" key="4">
    <source>
        <dbReference type="Proteomes" id="UP001487740"/>
    </source>
</evidence>
<dbReference type="InterPro" id="IPR040233">
    <property type="entry name" value="CCD97-like_C"/>
</dbReference>
<dbReference type="EMBL" id="JARAKH010000041">
    <property type="protein sequence ID" value="KAK8380621.1"/>
    <property type="molecule type" value="Genomic_DNA"/>
</dbReference>
<evidence type="ECO:0000313" key="3">
    <source>
        <dbReference type="EMBL" id="KAK8380621.1"/>
    </source>
</evidence>
<gene>
    <name evidence="3" type="ORF">O3P69_007905</name>
</gene>
<sequence length="233" mass="27723">MRNLDSSYTGLASIWNENTYSIFCNTKVMLKWIIFLTETLKSKNKHTAKITVRNRRYAALQKMRKSGDYFSEEEMERRDPLLYDHLIGQHQTQEERDQKYSANSTEEKFSTLLLHHIDYRAHKELKKRQEDQEDDMLEEEDSDSDDDDDDDDGDAEMDSGIESREKQMFKEEFYSAGYNAFIRGENKDFDYKEVDDNDALDLLDIQARDEEERYFDEEEEGSHLDMDYNEKGS</sequence>
<dbReference type="EMBL" id="JARAKH010000041">
    <property type="protein sequence ID" value="KAK8380620.1"/>
    <property type="molecule type" value="Genomic_DNA"/>
</dbReference>
<dbReference type="PANTHER" id="PTHR31840">
    <property type="entry name" value="COILED-COIL DOMAIN-CONTAINING PROTEIN 97"/>
    <property type="match status" value="1"/>
</dbReference>